<dbReference type="EC" id="2.1.1.211" evidence="11"/>
<keyword evidence="10" id="KW-0863">Zinc-finger</keyword>
<dbReference type="AlphaFoldDB" id="A0AA85KET9"/>
<evidence type="ECO:0000256" key="8">
    <source>
        <dbReference type="ARBA" id="ARBA00022694"/>
    </source>
</evidence>
<keyword evidence="4 11" id="KW-0963">Cytoplasm</keyword>
<evidence type="ECO:0000256" key="10">
    <source>
        <dbReference type="PROSITE-ProRule" id="PRU00723"/>
    </source>
</evidence>
<dbReference type="GO" id="GO:0030488">
    <property type="term" value="P:tRNA methylation"/>
    <property type="evidence" value="ECO:0007669"/>
    <property type="project" value="UniProtKB-UniRule"/>
</dbReference>
<sequence>MDSRFTEAVSLWIRRPQVVHKNVFASSVINECDESCERVIYPKLRTGIKEFTEVLTKGTRYKFSSVFITYTIEMQDNRIQISVLKELPSSFFQGSWLKEVLEKKLNCWYSCEIKVNINSLSLIDPHLYQMEYEKLKNAYGSILVHNWSERTDPLKFVYEDIGIACYLKCLWKNERVNFVDLGCGNGLLTYILLSEGFDGVGIDVRKRRIWESYPPNVQQRLKEFSLNPENSNGFPGSNWLIGNHSDELTPWLPILACKSGPLCKLFVLPCCPYGLFGKFNIPINSLPFLREGVNVKQITESRYGNYLKYIQQVFAICGFIPEVDALRIPSTKRICLVGRYLIDDSKNFDDMYVNRLSNVQKYIEYERNFIVKPEKTFVARPSTEQSYNCSTISRTVLDNICHTIFTTLLNCPPDKEYLLSHNVKISDELKIQTLDNRWWNPGGVLSLSECSKLIPTNDMRLLKSQNGGLQTVLKNHHQCFRTIKNNVQLRWSPNKMLQLKDSLSVSNSEKRGKNRKMKLCWMLLNHPDGCPYPSELCDFAHSESEIILKTSEK</sequence>
<organism evidence="13 14">
    <name type="scientific">Trichobilharzia regenti</name>
    <name type="common">Nasal bird schistosome</name>
    <dbReference type="NCBI Taxonomy" id="157069"/>
    <lineage>
        <taxon>Eukaryota</taxon>
        <taxon>Metazoa</taxon>
        <taxon>Spiralia</taxon>
        <taxon>Lophotrochozoa</taxon>
        <taxon>Platyhelminthes</taxon>
        <taxon>Trematoda</taxon>
        <taxon>Digenea</taxon>
        <taxon>Strigeidida</taxon>
        <taxon>Schistosomatoidea</taxon>
        <taxon>Schistosomatidae</taxon>
        <taxon>Trichobilharzia</taxon>
    </lineage>
</organism>
<keyword evidence="10" id="KW-0862">Zinc</keyword>
<evidence type="ECO:0000313" key="14">
    <source>
        <dbReference type="WBParaSite" id="TREG1_83690.1"/>
    </source>
</evidence>
<keyword evidence="7 11" id="KW-0949">S-adenosyl-L-methionine</keyword>
<dbReference type="PANTHER" id="PTHR21210">
    <property type="entry name" value="TRNA (URACIL-O(2)-)-METHYLTRANSFERASE-RELATED"/>
    <property type="match status" value="1"/>
</dbReference>
<dbReference type="InterPro" id="IPR029063">
    <property type="entry name" value="SAM-dependent_MTases_sf"/>
</dbReference>
<dbReference type="SUPFAM" id="SSF53335">
    <property type="entry name" value="S-adenosyl-L-methionine-dependent methyltransferases"/>
    <property type="match status" value="1"/>
</dbReference>
<dbReference type="PANTHER" id="PTHR21210:SF0">
    <property type="entry name" value="TRNA (URACIL-O(2)-)-METHYLTRANSFERASE-RELATED"/>
    <property type="match status" value="1"/>
</dbReference>
<proteinExistence type="inferred from homology"/>
<evidence type="ECO:0000256" key="6">
    <source>
        <dbReference type="ARBA" id="ARBA00022679"/>
    </source>
</evidence>
<dbReference type="Pfam" id="PF07757">
    <property type="entry name" value="AdoMet_MTase"/>
    <property type="match status" value="1"/>
</dbReference>
<keyword evidence="10" id="KW-0479">Metal-binding</keyword>
<evidence type="ECO:0000256" key="9">
    <source>
        <dbReference type="ARBA" id="ARBA00047957"/>
    </source>
</evidence>
<dbReference type="PROSITE" id="PS50103">
    <property type="entry name" value="ZF_C3H1"/>
    <property type="match status" value="1"/>
</dbReference>
<evidence type="ECO:0000256" key="2">
    <source>
        <dbReference type="ARBA" id="ARBA00004496"/>
    </source>
</evidence>
<evidence type="ECO:0000256" key="11">
    <source>
        <dbReference type="RuleBase" id="RU368004"/>
    </source>
</evidence>
<keyword evidence="8 11" id="KW-0819">tRNA processing</keyword>
<evidence type="ECO:0000256" key="5">
    <source>
        <dbReference type="ARBA" id="ARBA00022603"/>
    </source>
</evidence>
<comment type="function">
    <text evidence="11">Adenosyl-L-methionine (AdoMet)-dependent tRNA (uracil-O(2)-)-methyltransferase.</text>
</comment>
<dbReference type="Proteomes" id="UP000050795">
    <property type="component" value="Unassembled WGS sequence"/>
</dbReference>
<evidence type="ECO:0000256" key="3">
    <source>
        <dbReference type="ARBA" id="ARBA00009056"/>
    </source>
</evidence>
<keyword evidence="6 11" id="KW-0808">Transferase</keyword>
<reference evidence="13" key="1">
    <citation type="submission" date="2022-06" db="EMBL/GenBank/DDBJ databases">
        <authorList>
            <person name="Berger JAMES D."/>
            <person name="Berger JAMES D."/>
        </authorList>
    </citation>
    <scope>NUCLEOTIDE SEQUENCE [LARGE SCALE GENOMIC DNA]</scope>
</reference>
<evidence type="ECO:0000313" key="13">
    <source>
        <dbReference type="Proteomes" id="UP000050795"/>
    </source>
</evidence>
<evidence type="ECO:0000259" key="12">
    <source>
        <dbReference type="PROSITE" id="PS50103"/>
    </source>
</evidence>
<feature type="zinc finger region" description="C3H1-type" evidence="10">
    <location>
        <begin position="514"/>
        <end position="544"/>
    </location>
</feature>
<comment type="catalytic activity">
    <reaction evidence="9 11">
        <text>uridine(44) in tRNA(Ser) + S-adenosyl-L-methionine = 2'-O-methyluridine(44) in tRNA(Ser) + S-adenosyl-L-homocysteine + H(+)</text>
        <dbReference type="Rhea" id="RHEA:43100"/>
        <dbReference type="Rhea" id="RHEA-COMP:10339"/>
        <dbReference type="Rhea" id="RHEA-COMP:10340"/>
        <dbReference type="ChEBI" id="CHEBI:15378"/>
        <dbReference type="ChEBI" id="CHEBI:57856"/>
        <dbReference type="ChEBI" id="CHEBI:59789"/>
        <dbReference type="ChEBI" id="CHEBI:65315"/>
        <dbReference type="ChEBI" id="CHEBI:74478"/>
        <dbReference type="EC" id="2.1.1.211"/>
    </reaction>
</comment>
<keyword evidence="5 11" id="KW-0489">Methyltransferase</keyword>
<dbReference type="WBParaSite" id="TREG1_83690.1">
    <property type="protein sequence ID" value="TREG1_83690.1"/>
    <property type="gene ID" value="TREG1_83690"/>
</dbReference>
<dbReference type="GO" id="GO:0008270">
    <property type="term" value="F:zinc ion binding"/>
    <property type="evidence" value="ECO:0007669"/>
    <property type="project" value="UniProtKB-KW"/>
</dbReference>
<protein>
    <recommendedName>
        <fullName evidence="11">tRNA (uracil-O(2)-)-methyltransferase</fullName>
        <ecNumber evidence="11">2.1.1.211</ecNumber>
    </recommendedName>
</protein>
<feature type="domain" description="C3H1-type" evidence="12">
    <location>
        <begin position="514"/>
        <end position="544"/>
    </location>
</feature>
<name>A0AA85KET9_TRIRE</name>
<accession>A0AA85KET9</accession>
<comment type="subcellular location">
    <subcellularLocation>
        <location evidence="2 11">Cytoplasm</location>
    </subcellularLocation>
</comment>
<evidence type="ECO:0000256" key="4">
    <source>
        <dbReference type="ARBA" id="ARBA00022490"/>
    </source>
</evidence>
<comment type="function">
    <text evidence="1">Probable adenosyl-L-methionine (AdoMet)-dependent tRNA (uracil-O(2)-)-methyltransferase.</text>
</comment>
<evidence type="ECO:0000256" key="7">
    <source>
        <dbReference type="ARBA" id="ARBA00022691"/>
    </source>
</evidence>
<comment type="similarity">
    <text evidence="3 11">Belongs to the TRM44 family.</text>
</comment>
<dbReference type="InterPro" id="IPR000571">
    <property type="entry name" value="Znf_CCCH"/>
</dbReference>
<evidence type="ECO:0000256" key="1">
    <source>
        <dbReference type="ARBA" id="ARBA00002778"/>
    </source>
</evidence>
<reference evidence="14" key="2">
    <citation type="submission" date="2023-11" db="UniProtKB">
        <authorList>
            <consortium name="WormBaseParasite"/>
        </authorList>
    </citation>
    <scope>IDENTIFICATION</scope>
</reference>
<dbReference type="InterPro" id="IPR011671">
    <property type="entry name" value="tRNA_uracil_MeTrfase"/>
</dbReference>
<dbReference type="GO" id="GO:0005737">
    <property type="term" value="C:cytoplasm"/>
    <property type="evidence" value="ECO:0007669"/>
    <property type="project" value="UniProtKB-SubCell"/>
</dbReference>
<keyword evidence="13" id="KW-1185">Reference proteome</keyword>
<dbReference type="GO" id="GO:0141101">
    <property type="term" value="F:tRNA(Ser) (uridine(44)-2'-O-)-methyltransferase activity"/>
    <property type="evidence" value="ECO:0007669"/>
    <property type="project" value="UniProtKB-EC"/>
</dbReference>